<dbReference type="Gene3D" id="3.15.10.10">
    <property type="entry name" value="Bactericidal permeability-increasing protein, domain 1"/>
    <property type="match status" value="1"/>
</dbReference>
<protein>
    <recommendedName>
        <fullName evidence="4">Lipid-binding serum glycoprotein N-terminal domain-containing protein</fullName>
    </recommendedName>
</protein>
<dbReference type="InterPro" id="IPR017943">
    <property type="entry name" value="Bactericidal_perm-incr_a/b_dom"/>
</dbReference>
<keyword evidence="3" id="KW-0964">Secreted</keyword>
<name>A0A9L0JB74_EQUAS</name>
<dbReference type="FunFam" id="3.15.10.10:FF:000011">
    <property type="entry name" value="Latherin"/>
    <property type="match status" value="1"/>
</dbReference>
<dbReference type="SUPFAM" id="SSF55394">
    <property type="entry name" value="Bactericidal permeability-increasing protein, BPI"/>
    <property type="match status" value="1"/>
</dbReference>
<proteinExistence type="inferred from homology"/>
<dbReference type="Pfam" id="PF01273">
    <property type="entry name" value="LBP_BPI_CETP"/>
    <property type="match status" value="1"/>
</dbReference>
<reference evidence="5" key="2">
    <citation type="submission" date="2025-08" db="UniProtKB">
        <authorList>
            <consortium name="Ensembl"/>
        </authorList>
    </citation>
    <scope>IDENTIFICATION</scope>
</reference>
<evidence type="ECO:0000313" key="5">
    <source>
        <dbReference type="Ensembl" id="ENSEASP00005050429.1"/>
    </source>
</evidence>
<comment type="similarity">
    <text evidence="2">Belongs to the BPI/LBP/Plunc superfamily. Plunc family.</text>
</comment>
<reference evidence="5" key="3">
    <citation type="submission" date="2025-09" db="UniProtKB">
        <authorList>
            <consortium name="Ensembl"/>
        </authorList>
    </citation>
    <scope>IDENTIFICATION</scope>
</reference>
<evidence type="ECO:0000259" key="4">
    <source>
        <dbReference type="Pfam" id="PF01273"/>
    </source>
</evidence>
<dbReference type="Ensembl" id="ENSEAST00005073966.1">
    <property type="protein sequence ID" value="ENSEASP00005050429.1"/>
    <property type="gene ID" value="ENSEASG00005034954.1"/>
</dbReference>
<dbReference type="InterPro" id="IPR051902">
    <property type="entry name" value="BPI_fold-superfamily_member"/>
</dbReference>
<dbReference type="Proteomes" id="UP000694387">
    <property type="component" value="Chromosome 15"/>
</dbReference>
<reference evidence="5 6" key="1">
    <citation type="journal article" date="2020" name="Nat. Commun.">
        <title>Donkey genomes provide new insights into domestication and selection for coat color.</title>
        <authorList>
            <person name="Wang"/>
            <person name="C."/>
            <person name="Li"/>
            <person name="H."/>
            <person name="Guo"/>
            <person name="Y."/>
            <person name="Huang"/>
            <person name="J."/>
            <person name="Sun"/>
            <person name="Y."/>
            <person name="Min"/>
            <person name="J."/>
            <person name="Wang"/>
            <person name="J."/>
            <person name="Fang"/>
            <person name="X."/>
            <person name="Zhao"/>
            <person name="Z."/>
            <person name="Wang"/>
            <person name="S."/>
            <person name="Zhang"/>
            <person name="Y."/>
            <person name="Liu"/>
            <person name="Q."/>
            <person name="Jiang"/>
            <person name="Q."/>
            <person name="Wang"/>
            <person name="X."/>
            <person name="Guo"/>
            <person name="Y."/>
            <person name="Yang"/>
            <person name="C."/>
            <person name="Wang"/>
            <person name="Y."/>
            <person name="Tian"/>
            <person name="F."/>
            <person name="Zhuang"/>
            <person name="G."/>
            <person name="Fan"/>
            <person name="Y."/>
            <person name="Gao"/>
            <person name="Q."/>
            <person name="Li"/>
            <person name="Y."/>
            <person name="Ju"/>
            <person name="Z."/>
            <person name="Li"/>
            <person name="J."/>
            <person name="Li"/>
            <person name="R."/>
            <person name="Hou"/>
            <person name="M."/>
            <person name="Yang"/>
            <person name="G."/>
            <person name="Liu"/>
            <person name="G."/>
            <person name="Liu"/>
            <person name="W."/>
            <person name="Guo"/>
            <person name="J."/>
            <person name="Pan"/>
            <person name="S."/>
            <person name="Fan"/>
            <person name="G."/>
            <person name="Zhang"/>
            <person name="W."/>
            <person name="Zhang"/>
            <person name="R."/>
            <person name="Yu"/>
            <person name="J."/>
            <person name="Zhang"/>
            <person name="X."/>
            <person name="Yin"/>
            <person name="Q."/>
            <person name="Ji"/>
            <person name="C."/>
            <person name="Jin"/>
            <person name="Y."/>
            <person name="Yue"/>
            <person name="G."/>
            <person name="Liu"/>
            <person name="M."/>
            <person name="Xu"/>
            <person name="J."/>
            <person name="Liu"/>
            <person name="S."/>
            <person name="Jordana"/>
            <person name="J."/>
            <person name="Noce"/>
            <person name="A."/>
            <person name="Amills"/>
            <person name="M."/>
            <person name="Wu"/>
            <person name="D.D."/>
            <person name="Li"/>
            <person name="S."/>
            <person name="Zhou"/>
            <person name="X. and Zhong"/>
            <person name="J."/>
        </authorList>
    </citation>
    <scope>NUCLEOTIDE SEQUENCE [LARGE SCALE GENOMIC DNA]</scope>
</reference>
<feature type="domain" description="Lipid-binding serum glycoprotein N-terminal" evidence="4">
    <location>
        <begin position="130"/>
        <end position="298"/>
    </location>
</feature>
<evidence type="ECO:0000256" key="3">
    <source>
        <dbReference type="ARBA" id="ARBA00022525"/>
    </source>
</evidence>
<dbReference type="GO" id="GO:0008289">
    <property type="term" value="F:lipid binding"/>
    <property type="evidence" value="ECO:0007669"/>
    <property type="project" value="InterPro"/>
</dbReference>
<gene>
    <name evidence="5" type="primary">LOC106833746</name>
</gene>
<dbReference type="PANTHER" id="PTHR47015:SF3">
    <property type="entry name" value="BPIFA4P PROTEIN-RELATED"/>
    <property type="match status" value="1"/>
</dbReference>
<dbReference type="PANTHER" id="PTHR47015">
    <property type="entry name" value="BPI FOLD-CONTAINING FAMILY A MEMBER 1"/>
    <property type="match status" value="1"/>
</dbReference>
<dbReference type="GO" id="GO:0005576">
    <property type="term" value="C:extracellular region"/>
    <property type="evidence" value="ECO:0007669"/>
    <property type="project" value="UniProtKB-SubCell"/>
</dbReference>
<sequence length="320" mass="34608">MRQVAKVSPCSFNAPRPSMQECLLWTCWMGVVRTRASPQSPGCPSSSATSPPTTRSLAIYKVCPTAESIGNQQTETQGISTAHRRNPGTSLKMLKVSCLFVLLCGLLVPSSAQQIPPEVSSQITDALTQGLLDGNFLSLLNAINLEGLLNTILDQVTGLLNILVGPLLGPSNAEIKLQDARLLQLSLEFSPDSKGIDIWIPLELSVYLKLLILEPLTLYVRTDIRVQLQLESDEDGKYRLAFGHCSLLPRAIELQSGNPLSLTVNAVLGTIENALGNFITEDLGAELCPTLNSLVSNLDLQLVNNLINLILDRANVDLSV</sequence>
<dbReference type="InterPro" id="IPR017942">
    <property type="entry name" value="Lipid-bd_serum_glycop_N"/>
</dbReference>
<organism evidence="5 6">
    <name type="scientific">Equus asinus</name>
    <name type="common">Donkey</name>
    <name type="synonym">Equus africanus asinus</name>
    <dbReference type="NCBI Taxonomy" id="9793"/>
    <lineage>
        <taxon>Eukaryota</taxon>
        <taxon>Metazoa</taxon>
        <taxon>Chordata</taxon>
        <taxon>Craniata</taxon>
        <taxon>Vertebrata</taxon>
        <taxon>Euteleostomi</taxon>
        <taxon>Mammalia</taxon>
        <taxon>Eutheria</taxon>
        <taxon>Laurasiatheria</taxon>
        <taxon>Perissodactyla</taxon>
        <taxon>Equidae</taxon>
        <taxon>Equus</taxon>
    </lineage>
</organism>
<dbReference type="AlphaFoldDB" id="A0A9L0JB74"/>
<evidence type="ECO:0000256" key="1">
    <source>
        <dbReference type="ARBA" id="ARBA00004613"/>
    </source>
</evidence>
<comment type="subcellular location">
    <subcellularLocation>
        <location evidence="1">Secreted</location>
    </subcellularLocation>
</comment>
<keyword evidence="6" id="KW-1185">Reference proteome</keyword>
<accession>A0A9L0JB74</accession>
<dbReference type="GO" id="GO:0043129">
    <property type="term" value="P:surfactant homeostasis"/>
    <property type="evidence" value="ECO:0007669"/>
    <property type="project" value="TreeGrafter"/>
</dbReference>
<dbReference type="GeneTree" id="ENSGT01100000263546"/>
<evidence type="ECO:0000313" key="6">
    <source>
        <dbReference type="Proteomes" id="UP000694387"/>
    </source>
</evidence>
<evidence type="ECO:0000256" key="2">
    <source>
        <dbReference type="ARBA" id="ARBA00009020"/>
    </source>
</evidence>